<evidence type="ECO:0000256" key="2">
    <source>
        <dbReference type="ARBA" id="ARBA00023015"/>
    </source>
</evidence>
<dbReference type="InterPro" id="IPR014284">
    <property type="entry name" value="RNA_pol_sigma-70_dom"/>
</dbReference>
<dbReference type="InterPro" id="IPR007627">
    <property type="entry name" value="RNA_pol_sigma70_r2"/>
</dbReference>
<keyword evidence="3" id="KW-0731">Sigma factor</keyword>
<sequence>MELKDKVNLFKKGETETFEDIYLATNRLVFFVVSKLIKDQSIVEDIVQDTYITAFEKIDTLTHDNIQGWLNVIARNKAKDYLKKKKPMHFTDYLNEEVDVEFQIEDESLDFKPDHQFIEKERSELMDDVLHTLPDDQRLSVMMFYFEELTTKEIAEELSLSENTIKSRLRYAREAIKEKVEILETQGYKLLGATPFSYFVWSLQQQAQQYTVDPSVIKHVGTSIAQSVHITPTQIPNPTSTTQVAGGKLAGAKAAGTASKVGLGTLLKANVAKVVIGTIAVTGVGGVAVTQTDIVDIIKPKVIHVEAYLEHEVTGVEGQGSLDLSISMEHLLQDVYGLNKEEAIKKYGNIDDLITYRFDNNGNLSNGDYVEVYFNKSDNLKGKLNKDSMIIPINDLFVGTMITKEQIQNEFHPLFNGVNGYHTTTYYSEYQLPYEVYEVLDYQFLGDGIFSNGDKAFLKFSNTQKLHALGYALESDEVEFEVFGLIELENGGVPYFVPSTKKKGEFEKRTYKGNDQVYQDGIEYTLVQVLAEMFSAELWRGVDLHHPDYEKFSVYIDEYLAYNLFYSGNYVKLYPDVKNVPVEALESYWGEHNYLGPVDVTLPNEFYNQLAEAIGKTIKHNFPRAKEIDVGFGGYKSINVILDN</sequence>
<dbReference type="SUPFAM" id="SSF88659">
    <property type="entry name" value="Sigma3 and sigma4 domains of RNA polymerase sigma factors"/>
    <property type="match status" value="1"/>
</dbReference>
<reference evidence="8 9" key="1">
    <citation type="journal article" date="2020" name="Biotechnol. Biofuels">
        <title>New insights from the biogas microbiome by comprehensive genome-resolved metagenomics of nearly 1600 species originating from multiple anaerobic digesters.</title>
        <authorList>
            <person name="Campanaro S."/>
            <person name="Treu L."/>
            <person name="Rodriguez-R L.M."/>
            <person name="Kovalovszki A."/>
            <person name="Ziels R.M."/>
            <person name="Maus I."/>
            <person name="Zhu X."/>
            <person name="Kougias P.G."/>
            <person name="Basile A."/>
            <person name="Luo G."/>
            <person name="Schluter A."/>
            <person name="Konstantinidis K.T."/>
            <person name="Angelidaki I."/>
        </authorList>
    </citation>
    <scope>NUCLEOTIDE SEQUENCE [LARGE SCALE GENOMIC DNA]</scope>
    <source>
        <strain evidence="8">AS23ysBPME_34</strain>
    </source>
</reference>
<dbReference type="Proteomes" id="UP000541058">
    <property type="component" value="Unassembled WGS sequence"/>
</dbReference>
<dbReference type="GO" id="GO:0016987">
    <property type="term" value="F:sigma factor activity"/>
    <property type="evidence" value="ECO:0007669"/>
    <property type="project" value="UniProtKB-KW"/>
</dbReference>
<dbReference type="SUPFAM" id="SSF88946">
    <property type="entry name" value="Sigma2 domain of RNA polymerase sigma factors"/>
    <property type="match status" value="1"/>
</dbReference>
<evidence type="ECO:0000259" key="6">
    <source>
        <dbReference type="Pfam" id="PF04542"/>
    </source>
</evidence>
<dbReference type="CDD" id="cd06171">
    <property type="entry name" value="Sigma70_r4"/>
    <property type="match status" value="1"/>
</dbReference>
<dbReference type="NCBIfam" id="TIGR02937">
    <property type="entry name" value="sigma70-ECF"/>
    <property type="match status" value="1"/>
</dbReference>
<keyword evidence="2" id="KW-0805">Transcription regulation</keyword>
<dbReference type="PANTHER" id="PTHR43133:SF8">
    <property type="entry name" value="RNA POLYMERASE SIGMA FACTOR HI_1459-RELATED"/>
    <property type="match status" value="1"/>
</dbReference>
<dbReference type="GO" id="GO:0006352">
    <property type="term" value="P:DNA-templated transcription initiation"/>
    <property type="evidence" value="ECO:0007669"/>
    <property type="project" value="InterPro"/>
</dbReference>
<dbReference type="InterPro" id="IPR036388">
    <property type="entry name" value="WH-like_DNA-bd_sf"/>
</dbReference>
<evidence type="ECO:0000259" key="7">
    <source>
        <dbReference type="Pfam" id="PF08281"/>
    </source>
</evidence>
<evidence type="ECO:0000256" key="1">
    <source>
        <dbReference type="ARBA" id="ARBA00010641"/>
    </source>
</evidence>
<keyword evidence="5" id="KW-0804">Transcription</keyword>
<dbReference type="PANTHER" id="PTHR43133">
    <property type="entry name" value="RNA POLYMERASE ECF-TYPE SIGMA FACTO"/>
    <property type="match status" value="1"/>
</dbReference>
<evidence type="ECO:0000313" key="9">
    <source>
        <dbReference type="Proteomes" id="UP000541058"/>
    </source>
</evidence>
<dbReference type="InterPro" id="IPR013324">
    <property type="entry name" value="RNA_pol_sigma_r3/r4-like"/>
</dbReference>
<keyword evidence="4" id="KW-0238">DNA-binding</keyword>
<protein>
    <submittedName>
        <fullName evidence="8">Sigma-70 family RNA polymerase sigma factor</fullName>
    </submittedName>
</protein>
<gene>
    <name evidence="8" type="ORF">GX355_06145</name>
</gene>
<dbReference type="GO" id="GO:0003677">
    <property type="term" value="F:DNA binding"/>
    <property type="evidence" value="ECO:0007669"/>
    <property type="project" value="UniProtKB-KW"/>
</dbReference>
<evidence type="ECO:0000256" key="5">
    <source>
        <dbReference type="ARBA" id="ARBA00023163"/>
    </source>
</evidence>
<comment type="similarity">
    <text evidence="1">Belongs to the sigma-70 factor family. ECF subfamily.</text>
</comment>
<accession>A0A7X8C3Q0</accession>
<dbReference type="Pfam" id="PF08281">
    <property type="entry name" value="Sigma70_r4_2"/>
    <property type="match status" value="1"/>
</dbReference>
<feature type="domain" description="RNA polymerase sigma-70 region 2" evidence="6">
    <location>
        <begin position="24"/>
        <end position="86"/>
    </location>
</feature>
<dbReference type="InterPro" id="IPR013249">
    <property type="entry name" value="RNA_pol_sigma70_r4_t2"/>
</dbReference>
<dbReference type="AlphaFoldDB" id="A0A7X8C3Q0"/>
<dbReference type="Gene3D" id="1.10.1740.10">
    <property type="match status" value="1"/>
</dbReference>
<dbReference type="Gene3D" id="1.10.10.10">
    <property type="entry name" value="Winged helix-like DNA-binding domain superfamily/Winged helix DNA-binding domain"/>
    <property type="match status" value="1"/>
</dbReference>
<proteinExistence type="inferred from homology"/>
<evidence type="ECO:0000256" key="4">
    <source>
        <dbReference type="ARBA" id="ARBA00023125"/>
    </source>
</evidence>
<organism evidence="8 9">
    <name type="scientific">Globicatella sulfidifaciens</name>
    <dbReference type="NCBI Taxonomy" id="136093"/>
    <lineage>
        <taxon>Bacteria</taxon>
        <taxon>Bacillati</taxon>
        <taxon>Bacillota</taxon>
        <taxon>Bacilli</taxon>
        <taxon>Lactobacillales</taxon>
        <taxon>Aerococcaceae</taxon>
        <taxon>Globicatella</taxon>
    </lineage>
</organism>
<dbReference type="RefSeq" id="WP_276648230.1">
    <property type="nucleotide sequence ID" value="NZ_JAAYSM010000195.1"/>
</dbReference>
<feature type="domain" description="RNA polymerase sigma factor 70 region 4 type 2" evidence="7">
    <location>
        <begin position="125"/>
        <end position="175"/>
    </location>
</feature>
<dbReference type="EMBL" id="JAAYSM010000195">
    <property type="protein sequence ID" value="NLJ18426.1"/>
    <property type="molecule type" value="Genomic_DNA"/>
</dbReference>
<dbReference type="InterPro" id="IPR013325">
    <property type="entry name" value="RNA_pol_sigma_r2"/>
</dbReference>
<comment type="caution">
    <text evidence="8">The sequence shown here is derived from an EMBL/GenBank/DDBJ whole genome shotgun (WGS) entry which is preliminary data.</text>
</comment>
<evidence type="ECO:0000313" key="8">
    <source>
        <dbReference type="EMBL" id="NLJ18426.1"/>
    </source>
</evidence>
<evidence type="ECO:0000256" key="3">
    <source>
        <dbReference type="ARBA" id="ARBA00023082"/>
    </source>
</evidence>
<name>A0A7X8C3Q0_9LACT</name>
<dbReference type="Pfam" id="PF04542">
    <property type="entry name" value="Sigma70_r2"/>
    <property type="match status" value="1"/>
</dbReference>
<dbReference type="InterPro" id="IPR039425">
    <property type="entry name" value="RNA_pol_sigma-70-like"/>
</dbReference>